<reference evidence="1" key="1">
    <citation type="submission" date="2014-11" db="EMBL/GenBank/DDBJ databases">
        <authorList>
            <person name="Amaro Gonzalez C."/>
        </authorList>
    </citation>
    <scope>NUCLEOTIDE SEQUENCE</scope>
</reference>
<reference evidence="1" key="2">
    <citation type="journal article" date="2015" name="Fish Shellfish Immunol.">
        <title>Early steps in the European eel (Anguilla anguilla)-Vibrio vulnificus interaction in the gills: Role of the RtxA13 toxin.</title>
        <authorList>
            <person name="Callol A."/>
            <person name="Pajuelo D."/>
            <person name="Ebbesson L."/>
            <person name="Teles M."/>
            <person name="MacKenzie S."/>
            <person name="Amaro C."/>
        </authorList>
    </citation>
    <scope>NUCLEOTIDE SEQUENCE</scope>
</reference>
<proteinExistence type="predicted"/>
<dbReference type="EMBL" id="GBXM01082938">
    <property type="protein sequence ID" value="JAH25639.1"/>
    <property type="molecule type" value="Transcribed_RNA"/>
</dbReference>
<evidence type="ECO:0000313" key="1">
    <source>
        <dbReference type="EMBL" id="JAH25639.1"/>
    </source>
</evidence>
<accession>A0A0E9R950</accession>
<protein>
    <submittedName>
        <fullName evidence="1">Uncharacterized protein</fullName>
    </submittedName>
</protein>
<name>A0A0E9R950_ANGAN</name>
<organism evidence="1">
    <name type="scientific">Anguilla anguilla</name>
    <name type="common">European freshwater eel</name>
    <name type="synonym">Muraena anguilla</name>
    <dbReference type="NCBI Taxonomy" id="7936"/>
    <lineage>
        <taxon>Eukaryota</taxon>
        <taxon>Metazoa</taxon>
        <taxon>Chordata</taxon>
        <taxon>Craniata</taxon>
        <taxon>Vertebrata</taxon>
        <taxon>Euteleostomi</taxon>
        <taxon>Actinopterygii</taxon>
        <taxon>Neopterygii</taxon>
        <taxon>Teleostei</taxon>
        <taxon>Anguilliformes</taxon>
        <taxon>Anguillidae</taxon>
        <taxon>Anguilla</taxon>
    </lineage>
</organism>
<sequence length="9" mass="1159">MNKSKQNFY</sequence>